<reference evidence="1" key="1">
    <citation type="journal article" date="2022" name="bioRxiv">
        <title>Sequencing and chromosome-scale assembly of the giantPleurodeles waltlgenome.</title>
        <authorList>
            <person name="Brown T."/>
            <person name="Elewa A."/>
            <person name="Iarovenko S."/>
            <person name="Subramanian E."/>
            <person name="Araus A.J."/>
            <person name="Petzold A."/>
            <person name="Susuki M."/>
            <person name="Suzuki K.-i.T."/>
            <person name="Hayashi T."/>
            <person name="Toyoda A."/>
            <person name="Oliveira C."/>
            <person name="Osipova E."/>
            <person name="Leigh N.D."/>
            <person name="Simon A."/>
            <person name="Yun M.H."/>
        </authorList>
    </citation>
    <scope>NUCLEOTIDE SEQUENCE</scope>
    <source>
        <strain evidence="1">20211129_DDA</strain>
        <tissue evidence="1">Liver</tissue>
    </source>
</reference>
<keyword evidence="2" id="KW-1185">Reference proteome</keyword>
<proteinExistence type="predicted"/>
<accession>A0AAV7W5U8</accession>
<protein>
    <submittedName>
        <fullName evidence="1">Uncharacterized protein</fullName>
    </submittedName>
</protein>
<sequence length="94" mass="10472">MAGRLGRVSFSRGPRFGVFWFDHYFLAILHQYVTPELLASFLAPVWCLSDPRRIASAAPGSQQDPVGPDVMRGAPRRGWAARYTVLPEIPGCKQ</sequence>
<dbReference type="Proteomes" id="UP001066276">
    <property type="component" value="Chromosome 1_2"/>
</dbReference>
<gene>
    <name evidence="1" type="ORF">NDU88_003598</name>
</gene>
<dbReference type="EMBL" id="JANPWB010000002">
    <property type="protein sequence ID" value="KAJ1208212.1"/>
    <property type="molecule type" value="Genomic_DNA"/>
</dbReference>
<dbReference type="AlphaFoldDB" id="A0AAV7W5U8"/>
<comment type="caution">
    <text evidence="1">The sequence shown here is derived from an EMBL/GenBank/DDBJ whole genome shotgun (WGS) entry which is preliminary data.</text>
</comment>
<name>A0AAV7W5U8_PLEWA</name>
<evidence type="ECO:0000313" key="1">
    <source>
        <dbReference type="EMBL" id="KAJ1208212.1"/>
    </source>
</evidence>
<organism evidence="1 2">
    <name type="scientific">Pleurodeles waltl</name>
    <name type="common">Iberian ribbed newt</name>
    <dbReference type="NCBI Taxonomy" id="8319"/>
    <lineage>
        <taxon>Eukaryota</taxon>
        <taxon>Metazoa</taxon>
        <taxon>Chordata</taxon>
        <taxon>Craniata</taxon>
        <taxon>Vertebrata</taxon>
        <taxon>Euteleostomi</taxon>
        <taxon>Amphibia</taxon>
        <taxon>Batrachia</taxon>
        <taxon>Caudata</taxon>
        <taxon>Salamandroidea</taxon>
        <taxon>Salamandridae</taxon>
        <taxon>Pleurodelinae</taxon>
        <taxon>Pleurodeles</taxon>
    </lineage>
</organism>
<evidence type="ECO:0000313" key="2">
    <source>
        <dbReference type="Proteomes" id="UP001066276"/>
    </source>
</evidence>